<dbReference type="PANTHER" id="PTHR11895">
    <property type="entry name" value="TRANSAMIDASE"/>
    <property type="match status" value="1"/>
</dbReference>
<evidence type="ECO:0000256" key="1">
    <source>
        <dbReference type="ARBA" id="ARBA00001311"/>
    </source>
</evidence>
<name>A0A0X2NQF6_9CORY</name>
<dbReference type="InterPro" id="IPR036928">
    <property type="entry name" value="AS_sf"/>
</dbReference>
<evidence type="ECO:0000256" key="2">
    <source>
        <dbReference type="ARBA" id="ARBA00009199"/>
    </source>
</evidence>
<dbReference type="Proteomes" id="UP000182498">
    <property type="component" value="Unassembled WGS sequence"/>
</dbReference>
<dbReference type="SUPFAM" id="SSF75304">
    <property type="entry name" value="Amidase signature (AS) enzymes"/>
    <property type="match status" value="1"/>
</dbReference>
<evidence type="ECO:0000313" key="6">
    <source>
        <dbReference type="Proteomes" id="UP000182498"/>
    </source>
</evidence>
<organism evidence="5 6">
    <name type="scientific">Corynebacterium variabile</name>
    <dbReference type="NCBI Taxonomy" id="1727"/>
    <lineage>
        <taxon>Bacteria</taxon>
        <taxon>Bacillati</taxon>
        <taxon>Actinomycetota</taxon>
        <taxon>Actinomycetes</taxon>
        <taxon>Mycobacteriales</taxon>
        <taxon>Corynebacteriaceae</taxon>
        <taxon>Corynebacterium</taxon>
    </lineage>
</organism>
<keyword evidence="6" id="KW-1185">Reference proteome</keyword>
<dbReference type="PANTHER" id="PTHR11895:SF7">
    <property type="entry name" value="GLUTAMYL-TRNA(GLN) AMIDOTRANSFERASE SUBUNIT A, MITOCHONDRIAL"/>
    <property type="match status" value="1"/>
</dbReference>
<dbReference type="AlphaFoldDB" id="A0A0X2NQF6"/>
<comment type="similarity">
    <text evidence="2">Belongs to the amidase family.</text>
</comment>
<dbReference type="GO" id="GO:0016874">
    <property type="term" value="F:ligase activity"/>
    <property type="evidence" value="ECO:0007669"/>
    <property type="project" value="UniProtKB-KW"/>
</dbReference>
<gene>
    <name evidence="5" type="ORF">CVAR292_02381</name>
</gene>
<sequence>MTAAPATPAGFTAPTATELLADYAAGRRRPSEVLADSLAAIEATEPTVNAVVELLEDATDAASVADEQWSSGTAPADKPLLGVPVVIKEKHGIAGRPLDQAVPATAVTPEVDHPIVGRLRAAGAVLVARTTNPEFCAATTTDSLAHGVTRNPWNPGFTPGGSSGGSGAALAAGYAPLATGSDIGGSTRIPATFCGVVGYKAPYGVVPGLHPSTMDWYRSDSAMARTVEDTLLMHNVIAAQHALDPHSIPFGPVEVPKRSVAGCRIVVSETLGNYVVDDAVRDNLAAAAFALEAQGAVIEHRNPDWTVEEIMTVAMAHYGHTLTPGMADVIEATGAEVSPYTTQFIDHTIAAAARMPLHETFARETRIKEELGRLLSGATALLTPVTTKDAFLAEAPQVSVDNHGRHYWADLMAVPFNICNRHPALAVPTGTGPRGVPTGLQIVGNAYDQASVFRVGFALEDAGVGV</sequence>
<dbReference type="Pfam" id="PF01425">
    <property type="entry name" value="Amidase"/>
    <property type="match status" value="1"/>
</dbReference>
<evidence type="ECO:0000313" key="5">
    <source>
        <dbReference type="EMBL" id="CUU67028.1"/>
    </source>
</evidence>
<dbReference type="GO" id="GO:0004040">
    <property type="term" value="F:amidase activity"/>
    <property type="evidence" value="ECO:0007669"/>
    <property type="project" value="UniProtKB-EC"/>
</dbReference>
<dbReference type="EC" id="3.5.1.4" evidence="3"/>
<dbReference type="EMBL" id="FAUH01000017">
    <property type="protein sequence ID" value="CUU67028.1"/>
    <property type="molecule type" value="Genomic_DNA"/>
</dbReference>
<dbReference type="InterPro" id="IPR023631">
    <property type="entry name" value="Amidase_dom"/>
</dbReference>
<dbReference type="InterPro" id="IPR000120">
    <property type="entry name" value="Amidase"/>
</dbReference>
<keyword evidence="5" id="KW-0808">Transferase</keyword>
<dbReference type="Gene3D" id="3.90.1300.10">
    <property type="entry name" value="Amidase signature (AS) domain"/>
    <property type="match status" value="1"/>
</dbReference>
<reference evidence="6" key="1">
    <citation type="submission" date="2015-11" db="EMBL/GenBank/DDBJ databases">
        <authorList>
            <person name="Dugat-Bony E."/>
        </authorList>
    </citation>
    <scope>NUCLEOTIDE SEQUENCE [LARGE SCALE GENOMIC DNA]</scope>
    <source>
        <strain evidence="6">Mu292</strain>
    </source>
</reference>
<keyword evidence="5" id="KW-0436">Ligase</keyword>
<comment type="catalytic activity">
    <reaction evidence="1">
        <text>a monocarboxylic acid amide + H2O = a monocarboxylate + NH4(+)</text>
        <dbReference type="Rhea" id="RHEA:12020"/>
        <dbReference type="ChEBI" id="CHEBI:15377"/>
        <dbReference type="ChEBI" id="CHEBI:28938"/>
        <dbReference type="ChEBI" id="CHEBI:35757"/>
        <dbReference type="ChEBI" id="CHEBI:83628"/>
        <dbReference type="EC" id="3.5.1.4"/>
    </reaction>
</comment>
<evidence type="ECO:0000259" key="4">
    <source>
        <dbReference type="Pfam" id="PF01425"/>
    </source>
</evidence>
<accession>A0A0X2NQF6</accession>
<proteinExistence type="inferred from homology"/>
<protein>
    <recommendedName>
        <fullName evidence="3">amidase</fullName>
        <ecNumber evidence="3">3.5.1.4</ecNumber>
    </recommendedName>
</protein>
<dbReference type="GO" id="GO:0016740">
    <property type="term" value="F:transferase activity"/>
    <property type="evidence" value="ECO:0007669"/>
    <property type="project" value="UniProtKB-KW"/>
</dbReference>
<feature type="domain" description="Amidase" evidence="4">
    <location>
        <begin position="32"/>
        <end position="451"/>
    </location>
</feature>
<dbReference type="RefSeq" id="WP_073884579.1">
    <property type="nucleotide sequence ID" value="NZ_FAUH01000017.1"/>
</dbReference>
<dbReference type="OrthoDB" id="5175573at2"/>
<evidence type="ECO:0000256" key="3">
    <source>
        <dbReference type="ARBA" id="ARBA00012922"/>
    </source>
</evidence>